<accession>A0A9X2EH80</accession>
<evidence type="ECO:0000256" key="1">
    <source>
        <dbReference type="SAM" id="MobiDB-lite"/>
    </source>
</evidence>
<keyword evidence="4" id="KW-1185">Reference proteome</keyword>
<name>A0A9X2EH80_9NOCA</name>
<protein>
    <submittedName>
        <fullName evidence="3">Uncharacterized protein</fullName>
    </submittedName>
</protein>
<organism evidence="3 4">
    <name type="scientific">Nocardia pulmonis</name>
    <dbReference type="NCBI Taxonomy" id="2951408"/>
    <lineage>
        <taxon>Bacteria</taxon>
        <taxon>Bacillati</taxon>
        <taxon>Actinomycetota</taxon>
        <taxon>Actinomycetes</taxon>
        <taxon>Mycobacteriales</taxon>
        <taxon>Nocardiaceae</taxon>
        <taxon>Nocardia</taxon>
    </lineage>
</organism>
<dbReference type="Proteomes" id="UP001139157">
    <property type="component" value="Unassembled WGS sequence"/>
</dbReference>
<sequence>MGRHSAQPSLGLSVRLLMISAAALLTASIAADQGTWPASRFEARPVPDPGALAAPGGPRDESPQLVPAPPAPGELPTAAETPAQPPTSGRGRGGSPQVAPPEPPAPAGPLDALAQAWTDGTTRGLDLLKGVQEAVIAHLPGLPDSERRAA</sequence>
<feature type="signal peptide" evidence="2">
    <location>
        <begin position="1"/>
        <end position="23"/>
    </location>
</feature>
<evidence type="ECO:0000313" key="4">
    <source>
        <dbReference type="Proteomes" id="UP001139157"/>
    </source>
</evidence>
<gene>
    <name evidence="3" type="ORF">NDR86_34655</name>
</gene>
<dbReference type="RefSeq" id="WP_251918146.1">
    <property type="nucleotide sequence ID" value="NZ_JAMRXG010000024.1"/>
</dbReference>
<dbReference type="EMBL" id="JAMRXG010000024">
    <property type="protein sequence ID" value="MCM6778638.1"/>
    <property type="molecule type" value="Genomic_DNA"/>
</dbReference>
<comment type="caution">
    <text evidence="3">The sequence shown here is derived from an EMBL/GenBank/DDBJ whole genome shotgun (WGS) entry which is preliminary data.</text>
</comment>
<dbReference type="AlphaFoldDB" id="A0A9X2EH80"/>
<feature type="chain" id="PRO_5040766812" evidence="2">
    <location>
        <begin position="24"/>
        <end position="150"/>
    </location>
</feature>
<reference evidence="3" key="1">
    <citation type="submission" date="2022-06" db="EMBL/GenBank/DDBJ databases">
        <title>Novel species in genus nocardia.</title>
        <authorList>
            <person name="Li F."/>
        </authorList>
    </citation>
    <scope>NUCLEOTIDE SEQUENCE</scope>
    <source>
        <strain evidence="3">CDC141</strain>
    </source>
</reference>
<evidence type="ECO:0000313" key="3">
    <source>
        <dbReference type="EMBL" id="MCM6778638.1"/>
    </source>
</evidence>
<evidence type="ECO:0000256" key="2">
    <source>
        <dbReference type="SAM" id="SignalP"/>
    </source>
</evidence>
<keyword evidence="2" id="KW-0732">Signal</keyword>
<proteinExistence type="predicted"/>
<feature type="compositionally biased region" description="Pro residues" evidence="1">
    <location>
        <begin position="98"/>
        <end position="107"/>
    </location>
</feature>
<feature type="compositionally biased region" description="Low complexity" evidence="1">
    <location>
        <begin position="76"/>
        <end position="89"/>
    </location>
</feature>
<feature type="region of interest" description="Disordered" evidence="1">
    <location>
        <begin position="39"/>
        <end position="118"/>
    </location>
</feature>